<dbReference type="STRING" id="1129794.C427_0398"/>
<keyword evidence="2" id="KW-1185">Reference proteome</keyword>
<evidence type="ECO:0000313" key="2">
    <source>
        <dbReference type="Proteomes" id="UP000011864"/>
    </source>
</evidence>
<dbReference type="HOGENOM" id="CLU_2808536_0_0_6"/>
<dbReference type="EMBL" id="CP003837">
    <property type="protein sequence ID" value="AGH42508.1"/>
    <property type="molecule type" value="Genomic_DNA"/>
</dbReference>
<protein>
    <submittedName>
        <fullName evidence="1">Uncharacterized protein</fullName>
    </submittedName>
</protein>
<dbReference type="Proteomes" id="UP000011864">
    <property type="component" value="Chromosome"/>
</dbReference>
<organism evidence="1 2">
    <name type="scientific">Paraglaciecola psychrophila 170</name>
    <dbReference type="NCBI Taxonomy" id="1129794"/>
    <lineage>
        <taxon>Bacteria</taxon>
        <taxon>Pseudomonadati</taxon>
        <taxon>Pseudomonadota</taxon>
        <taxon>Gammaproteobacteria</taxon>
        <taxon>Alteromonadales</taxon>
        <taxon>Alteromonadaceae</taxon>
        <taxon>Paraglaciecola</taxon>
    </lineage>
</organism>
<gene>
    <name evidence="1" type="ORF">C427_0398</name>
</gene>
<name>M4RIV4_9ALTE</name>
<reference evidence="1 2" key="1">
    <citation type="journal article" date="2013" name="Genome Announc.">
        <title>Complete Genome Sequence of Glaciecola psychrophila Strain 170T.</title>
        <authorList>
            <person name="Yin J."/>
            <person name="Chen J."/>
            <person name="Liu G."/>
            <person name="Yu Y."/>
            <person name="Song L."/>
            <person name="Wang X."/>
            <person name="Qu X."/>
        </authorList>
    </citation>
    <scope>NUCLEOTIDE SEQUENCE [LARGE SCALE GENOMIC DNA]</scope>
    <source>
        <strain evidence="1 2">170</strain>
    </source>
</reference>
<proteinExistence type="predicted"/>
<dbReference type="PATRIC" id="fig|1129794.4.peg.394"/>
<dbReference type="KEGG" id="gps:C427_0398"/>
<dbReference type="AlphaFoldDB" id="M4RIV4"/>
<sequence>MHFARYKIPILDPFRGDIDSHPNFALIINHSRGNRFGLYGYPADHIVSNIQLSASDRAVCRIVRNYV</sequence>
<evidence type="ECO:0000313" key="1">
    <source>
        <dbReference type="EMBL" id="AGH42508.1"/>
    </source>
</evidence>
<accession>M4RIV4</accession>